<protein>
    <submittedName>
        <fullName evidence="3">Uncharacterized protein</fullName>
    </submittedName>
</protein>
<keyword evidence="2" id="KW-1133">Transmembrane helix</keyword>
<feature type="region of interest" description="Disordered" evidence="1">
    <location>
        <begin position="180"/>
        <end position="226"/>
    </location>
</feature>
<feature type="transmembrane region" description="Helical" evidence="2">
    <location>
        <begin position="139"/>
        <end position="160"/>
    </location>
</feature>
<evidence type="ECO:0000313" key="3">
    <source>
        <dbReference type="EMBL" id="KAK3792186.1"/>
    </source>
</evidence>
<name>A0AAE1ARU9_9GAST</name>
<proteinExistence type="predicted"/>
<gene>
    <name evidence="3" type="ORF">RRG08_046504</name>
</gene>
<accession>A0AAE1ARU9</accession>
<organism evidence="3 4">
    <name type="scientific">Elysia crispata</name>
    <name type="common">lettuce slug</name>
    <dbReference type="NCBI Taxonomy" id="231223"/>
    <lineage>
        <taxon>Eukaryota</taxon>
        <taxon>Metazoa</taxon>
        <taxon>Spiralia</taxon>
        <taxon>Lophotrochozoa</taxon>
        <taxon>Mollusca</taxon>
        <taxon>Gastropoda</taxon>
        <taxon>Heterobranchia</taxon>
        <taxon>Euthyneura</taxon>
        <taxon>Panpulmonata</taxon>
        <taxon>Sacoglossa</taxon>
        <taxon>Placobranchoidea</taxon>
        <taxon>Plakobranchidae</taxon>
        <taxon>Elysia</taxon>
    </lineage>
</organism>
<keyword evidence="2" id="KW-0812">Transmembrane</keyword>
<dbReference type="EMBL" id="JAWDGP010001386">
    <property type="protein sequence ID" value="KAK3792186.1"/>
    <property type="molecule type" value="Genomic_DNA"/>
</dbReference>
<keyword evidence="4" id="KW-1185">Reference proteome</keyword>
<feature type="compositionally biased region" description="Polar residues" evidence="1">
    <location>
        <begin position="200"/>
        <end position="226"/>
    </location>
</feature>
<sequence length="226" mass="24332">KFRFIDFKSSFGTDAEFLVAGEDYSVIQFDVSGNNSVHSFLGENGPQFHYTTANGISHKGCMGFDVHTGSCTKRTGHLDSCSCEMQSPGVHRLTYTKTATLNSSKGKVYFVWPGEPDLRSRNYTLPEVRAKEGGYMRELIGIGVVVSLALIASAAAIHYFHGKKASTAVVQSSSRAVNNLSSPISASRETQQEGQDDPGDTTNSGPTKVPSQTDATPVNDTSTDIH</sequence>
<feature type="non-terminal residue" evidence="3">
    <location>
        <position position="1"/>
    </location>
</feature>
<evidence type="ECO:0000256" key="2">
    <source>
        <dbReference type="SAM" id="Phobius"/>
    </source>
</evidence>
<keyword evidence="2" id="KW-0472">Membrane</keyword>
<evidence type="ECO:0000256" key="1">
    <source>
        <dbReference type="SAM" id="MobiDB-lite"/>
    </source>
</evidence>
<dbReference type="AlphaFoldDB" id="A0AAE1ARU9"/>
<reference evidence="3" key="1">
    <citation type="journal article" date="2023" name="G3 (Bethesda)">
        <title>A reference genome for the long-term kleptoplast-retaining sea slug Elysia crispata morphotype clarki.</title>
        <authorList>
            <person name="Eastman K.E."/>
            <person name="Pendleton A.L."/>
            <person name="Shaikh M.A."/>
            <person name="Suttiyut T."/>
            <person name="Ogas R."/>
            <person name="Tomko P."/>
            <person name="Gavelis G."/>
            <person name="Widhalm J.R."/>
            <person name="Wisecaver J.H."/>
        </authorList>
    </citation>
    <scope>NUCLEOTIDE SEQUENCE</scope>
    <source>
        <strain evidence="3">ECLA1</strain>
    </source>
</reference>
<dbReference type="Proteomes" id="UP001283361">
    <property type="component" value="Unassembled WGS sequence"/>
</dbReference>
<feature type="compositionally biased region" description="Polar residues" evidence="1">
    <location>
        <begin position="180"/>
        <end position="193"/>
    </location>
</feature>
<evidence type="ECO:0000313" key="4">
    <source>
        <dbReference type="Proteomes" id="UP001283361"/>
    </source>
</evidence>
<comment type="caution">
    <text evidence="3">The sequence shown here is derived from an EMBL/GenBank/DDBJ whole genome shotgun (WGS) entry which is preliminary data.</text>
</comment>